<sequence length="452" mass="51020">MVFLLDDWGMGDEHLLNQHNVNQYHLSLDHVDDEVSLLPLNNQVGGHTRLLLLDQGTICKPLNPRELEFYQNIPLDIQNFVPKYKGVMQGTGSGAVQRYSPNFREEQSRPAKRRREDVLRLKVQGGEVLSTVNSSHLDANNKQYFLLLENITCRYSQPCVLDLKMGTRQHGDDASAEKRYKQMAKCAASTSASLGVRLCGMQVYQADTQHYLKRDKYWGRSLDEQGFKGALYRFFHNGFYLRRAVVRRVIARLDQLRRAIEKQSSYRFYSCSLLVVYEGEMATAADLSDEEMDSASHRRGFGQAAARGFYPIPEDTMDVSSLSPTVSPASEDSWTLGELSSSEEASSSSLSTFDLLTASTSHATKRSRDYHTETEEEEDDDDVSPRVKRAVSEPSQVDVRMIDFAHTTFSKRRGSTSASTTTLHHGPDCGFLTGLDSLKRLLTEILSEEKDL</sequence>
<proteinExistence type="inferred from homology"/>
<dbReference type="EC" id="2.7.-.-" evidence="4"/>
<feature type="region of interest" description="Disordered" evidence="5">
    <location>
        <begin position="364"/>
        <end position="393"/>
    </location>
</feature>
<keyword evidence="2 4" id="KW-0808">Transferase</keyword>
<feature type="compositionally biased region" description="Basic and acidic residues" evidence="5">
    <location>
        <begin position="103"/>
        <end position="114"/>
    </location>
</feature>
<name>A0A1B6FW76_9HEMI</name>
<dbReference type="PANTHER" id="PTHR12400">
    <property type="entry name" value="INOSITOL POLYPHOSPHATE KINASE"/>
    <property type="match status" value="1"/>
</dbReference>
<evidence type="ECO:0000256" key="2">
    <source>
        <dbReference type="ARBA" id="ARBA00022679"/>
    </source>
</evidence>
<dbReference type="GO" id="GO:0000828">
    <property type="term" value="F:inositol hexakisphosphate kinase activity"/>
    <property type="evidence" value="ECO:0007669"/>
    <property type="project" value="TreeGrafter"/>
</dbReference>
<evidence type="ECO:0000256" key="3">
    <source>
        <dbReference type="ARBA" id="ARBA00022777"/>
    </source>
</evidence>
<reference evidence="6" key="1">
    <citation type="submission" date="2015-11" db="EMBL/GenBank/DDBJ databases">
        <title>De novo transcriptome assembly of four potential Pierce s Disease insect vectors from Arizona vineyards.</title>
        <authorList>
            <person name="Tassone E.E."/>
        </authorList>
    </citation>
    <scope>NUCLEOTIDE SEQUENCE</scope>
</reference>
<dbReference type="Gene3D" id="3.30.470.160">
    <property type="entry name" value="Inositol polyphosphate kinase"/>
    <property type="match status" value="1"/>
</dbReference>
<feature type="region of interest" description="Disordered" evidence="5">
    <location>
        <begin position="92"/>
        <end position="114"/>
    </location>
</feature>
<keyword evidence="3 4" id="KW-0418">Kinase</keyword>
<dbReference type="Pfam" id="PF03770">
    <property type="entry name" value="IPK"/>
    <property type="match status" value="1"/>
</dbReference>
<accession>A0A1B6FW76</accession>
<feature type="compositionally biased region" description="Polar residues" evidence="5">
    <location>
        <begin position="320"/>
        <end position="333"/>
    </location>
</feature>
<evidence type="ECO:0000256" key="1">
    <source>
        <dbReference type="ARBA" id="ARBA00007374"/>
    </source>
</evidence>
<dbReference type="SUPFAM" id="SSF56104">
    <property type="entry name" value="SAICAR synthase-like"/>
    <property type="match status" value="1"/>
</dbReference>
<organism evidence="6">
    <name type="scientific">Cuerna arida</name>
    <dbReference type="NCBI Taxonomy" id="1464854"/>
    <lineage>
        <taxon>Eukaryota</taxon>
        <taxon>Metazoa</taxon>
        <taxon>Ecdysozoa</taxon>
        <taxon>Arthropoda</taxon>
        <taxon>Hexapoda</taxon>
        <taxon>Insecta</taxon>
        <taxon>Pterygota</taxon>
        <taxon>Neoptera</taxon>
        <taxon>Paraneoptera</taxon>
        <taxon>Hemiptera</taxon>
        <taxon>Auchenorrhyncha</taxon>
        <taxon>Membracoidea</taxon>
        <taxon>Cicadellidae</taxon>
        <taxon>Cicadellinae</taxon>
        <taxon>Proconiini</taxon>
        <taxon>Cuerna</taxon>
    </lineage>
</organism>
<evidence type="ECO:0000256" key="5">
    <source>
        <dbReference type="SAM" id="MobiDB-lite"/>
    </source>
</evidence>
<dbReference type="PANTHER" id="PTHR12400:SF21">
    <property type="entry name" value="KINASE"/>
    <property type="match status" value="1"/>
</dbReference>
<dbReference type="GO" id="GO:0046854">
    <property type="term" value="P:phosphatidylinositol phosphate biosynthetic process"/>
    <property type="evidence" value="ECO:0007669"/>
    <property type="project" value="TreeGrafter"/>
</dbReference>
<dbReference type="AlphaFoldDB" id="A0A1B6FW76"/>
<gene>
    <name evidence="6" type="ORF">g.35297</name>
</gene>
<dbReference type="GO" id="GO:0005737">
    <property type="term" value="C:cytoplasm"/>
    <property type="evidence" value="ECO:0007669"/>
    <property type="project" value="TreeGrafter"/>
</dbReference>
<dbReference type="InterPro" id="IPR005522">
    <property type="entry name" value="IPK"/>
</dbReference>
<dbReference type="GO" id="GO:0032958">
    <property type="term" value="P:inositol phosphate biosynthetic process"/>
    <property type="evidence" value="ECO:0007669"/>
    <property type="project" value="InterPro"/>
</dbReference>
<evidence type="ECO:0000313" key="6">
    <source>
        <dbReference type="EMBL" id="JAS54457.1"/>
    </source>
</evidence>
<feature type="region of interest" description="Disordered" evidence="5">
    <location>
        <begin position="320"/>
        <end position="341"/>
    </location>
</feature>
<comment type="similarity">
    <text evidence="1 4">Belongs to the inositol phosphokinase (IPK) family.</text>
</comment>
<dbReference type="EMBL" id="GECZ01015312">
    <property type="protein sequence ID" value="JAS54457.1"/>
    <property type="molecule type" value="Transcribed_RNA"/>
</dbReference>
<dbReference type="GO" id="GO:0005634">
    <property type="term" value="C:nucleus"/>
    <property type="evidence" value="ECO:0007669"/>
    <property type="project" value="TreeGrafter"/>
</dbReference>
<evidence type="ECO:0000256" key="4">
    <source>
        <dbReference type="RuleBase" id="RU363090"/>
    </source>
</evidence>
<dbReference type="InterPro" id="IPR038286">
    <property type="entry name" value="IPK_sf"/>
</dbReference>
<protein>
    <recommendedName>
        <fullName evidence="4">Kinase</fullName>
        <ecNumber evidence="4">2.7.-.-</ecNumber>
    </recommendedName>
</protein>